<dbReference type="PANTHER" id="PTHR45138:SF9">
    <property type="entry name" value="DIGUANYLATE CYCLASE DGCM-RELATED"/>
    <property type="match status" value="1"/>
</dbReference>
<proteinExistence type="predicted"/>
<protein>
    <recommendedName>
        <fullName evidence="1">diguanylate cyclase</fullName>
        <ecNumber evidence="1">2.7.7.65</ecNumber>
    </recommendedName>
</protein>
<feature type="domain" description="GGDEF" evidence="4">
    <location>
        <begin position="391"/>
        <end position="522"/>
    </location>
</feature>
<dbReference type="EC" id="2.7.7.65" evidence="1"/>
<evidence type="ECO:0000256" key="3">
    <source>
        <dbReference type="SAM" id="Coils"/>
    </source>
</evidence>
<dbReference type="STRING" id="990268.JCM19235_1099"/>
<evidence type="ECO:0000259" key="4">
    <source>
        <dbReference type="PROSITE" id="PS50887"/>
    </source>
</evidence>
<accession>A0A090RYU5</accession>
<dbReference type="InterPro" id="IPR050469">
    <property type="entry name" value="Diguanylate_Cyclase"/>
</dbReference>
<reference evidence="5 6" key="1">
    <citation type="submission" date="2014-09" db="EMBL/GenBank/DDBJ databases">
        <title>Vibrio maritimus JCM 19235. (C45) whole genome shotgun sequence.</title>
        <authorList>
            <person name="Sawabe T."/>
            <person name="Meirelles P."/>
            <person name="Nakanishi M."/>
            <person name="Sayaka M."/>
            <person name="Hattori M."/>
            <person name="Ohkuma M."/>
        </authorList>
    </citation>
    <scope>NUCLEOTIDE SEQUENCE [LARGE SCALE GENOMIC DNA]</scope>
    <source>
        <strain evidence="6">JCM19235</strain>
    </source>
</reference>
<dbReference type="Pfam" id="PF20975">
    <property type="entry name" value="DGCcoil"/>
    <property type="match status" value="1"/>
</dbReference>
<dbReference type="Pfam" id="PF00990">
    <property type="entry name" value="GGDEF"/>
    <property type="match status" value="1"/>
</dbReference>
<feature type="coiled-coil region" evidence="3">
    <location>
        <begin position="312"/>
        <end position="360"/>
    </location>
</feature>
<dbReference type="Proteomes" id="UP000029228">
    <property type="component" value="Unassembled WGS sequence"/>
</dbReference>
<sequence>MSSQDSETLEHLHQLKVQLEQLRLAQRDASLKSRREQTILKRFISTLSNTHIGSHSRIDDKLIELRQELEHNKDISSLVPKFAILERLIGQRAATMEKQHVSLEEQTRRSGETLQRISGLPAQIKRDLRSVLAYNDKSSLKLTDNAVKLLAIYERAVKIITSNSALASKEPEPSENSGILLSLNDELQNLITELDFDGEPGEQLFEIRYKLLTDSTGNQLLEHTLQVLRLVIDATKYERRTSQQFLEQVNGSLSSSLKGSSQNLDQSQIYFEQRQNMSQELHALVSSGKRGIESVKDLDEAKRAMNPLFAQLASLTERLQHAEVREAALLDQMAHNKNQLESLHDTTQDYRRRLEDQSQRMLLDPLTKVYNRTALVDKLEIEYRRWLKSQHPLWVVVFDIDKFKSINHNFGYSAGDKALKIIAKTIANTVDKTDTVARFSGEEFILIMPEQNEATSLAKVREIQTKISNLPFKFRDQLITITLSATSAVFTQNDTPDDVLERLHKTLSHTQKLGPNQLAWNP</sequence>
<dbReference type="Gene3D" id="3.30.70.270">
    <property type="match status" value="1"/>
</dbReference>
<dbReference type="NCBIfam" id="TIGR00254">
    <property type="entry name" value="GGDEF"/>
    <property type="match status" value="1"/>
</dbReference>
<dbReference type="InterPro" id="IPR029787">
    <property type="entry name" value="Nucleotide_cyclase"/>
</dbReference>
<dbReference type="PANTHER" id="PTHR45138">
    <property type="entry name" value="REGULATORY COMPONENTS OF SENSORY TRANSDUCTION SYSTEM"/>
    <property type="match status" value="1"/>
</dbReference>
<dbReference type="SUPFAM" id="SSF55073">
    <property type="entry name" value="Nucleotide cyclase"/>
    <property type="match status" value="1"/>
</dbReference>
<dbReference type="SMART" id="SM00267">
    <property type="entry name" value="GGDEF"/>
    <property type="match status" value="1"/>
</dbReference>
<comment type="caution">
    <text evidence="5">The sequence shown here is derived from an EMBL/GenBank/DDBJ whole genome shotgun (WGS) entry which is preliminary data.</text>
</comment>
<dbReference type="InterPro" id="IPR048516">
    <property type="entry name" value="DGCcoil"/>
</dbReference>
<keyword evidence="6" id="KW-1185">Reference proteome</keyword>
<organism evidence="5 6">
    <name type="scientific">Vibrio maritimus</name>
    <dbReference type="NCBI Taxonomy" id="990268"/>
    <lineage>
        <taxon>Bacteria</taxon>
        <taxon>Pseudomonadati</taxon>
        <taxon>Pseudomonadota</taxon>
        <taxon>Gammaproteobacteria</taxon>
        <taxon>Vibrionales</taxon>
        <taxon>Vibrionaceae</taxon>
        <taxon>Vibrio</taxon>
    </lineage>
</organism>
<gene>
    <name evidence="5" type="ORF">JCM19235_1099</name>
</gene>
<dbReference type="EMBL" id="BBMR01000004">
    <property type="protein sequence ID" value="GAL19743.1"/>
    <property type="molecule type" value="Genomic_DNA"/>
</dbReference>
<dbReference type="GO" id="GO:0005886">
    <property type="term" value="C:plasma membrane"/>
    <property type="evidence" value="ECO:0007669"/>
    <property type="project" value="TreeGrafter"/>
</dbReference>
<dbReference type="PROSITE" id="PS50887">
    <property type="entry name" value="GGDEF"/>
    <property type="match status" value="1"/>
</dbReference>
<dbReference type="InterPro" id="IPR043128">
    <property type="entry name" value="Rev_trsase/Diguanyl_cyclase"/>
</dbReference>
<dbReference type="AlphaFoldDB" id="A0A090RYU5"/>
<keyword evidence="3" id="KW-0175">Coiled coil</keyword>
<dbReference type="GO" id="GO:0043709">
    <property type="term" value="P:cell adhesion involved in single-species biofilm formation"/>
    <property type="evidence" value="ECO:0007669"/>
    <property type="project" value="TreeGrafter"/>
</dbReference>
<dbReference type="InterPro" id="IPR000160">
    <property type="entry name" value="GGDEF_dom"/>
</dbReference>
<comment type="catalytic activity">
    <reaction evidence="2">
        <text>2 GTP = 3',3'-c-di-GMP + 2 diphosphate</text>
        <dbReference type="Rhea" id="RHEA:24898"/>
        <dbReference type="ChEBI" id="CHEBI:33019"/>
        <dbReference type="ChEBI" id="CHEBI:37565"/>
        <dbReference type="ChEBI" id="CHEBI:58805"/>
        <dbReference type="EC" id="2.7.7.65"/>
    </reaction>
</comment>
<reference evidence="5 6" key="2">
    <citation type="submission" date="2014-09" db="EMBL/GenBank/DDBJ databases">
        <authorList>
            <consortium name="NBRP consortium"/>
            <person name="Sawabe T."/>
            <person name="Meirelles P."/>
            <person name="Nakanishi M."/>
            <person name="Sayaka M."/>
            <person name="Hattori M."/>
            <person name="Ohkuma M."/>
        </authorList>
    </citation>
    <scope>NUCLEOTIDE SEQUENCE [LARGE SCALE GENOMIC DNA]</scope>
    <source>
        <strain evidence="6">JCM19235</strain>
    </source>
</reference>
<evidence type="ECO:0000313" key="6">
    <source>
        <dbReference type="Proteomes" id="UP000029228"/>
    </source>
</evidence>
<dbReference type="GO" id="GO:1902201">
    <property type="term" value="P:negative regulation of bacterial-type flagellum-dependent cell motility"/>
    <property type="evidence" value="ECO:0007669"/>
    <property type="project" value="TreeGrafter"/>
</dbReference>
<dbReference type="OrthoDB" id="9812260at2"/>
<name>A0A090RYU5_9VIBR</name>
<dbReference type="GO" id="GO:0052621">
    <property type="term" value="F:diguanylate cyclase activity"/>
    <property type="evidence" value="ECO:0007669"/>
    <property type="project" value="UniProtKB-EC"/>
</dbReference>
<evidence type="ECO:0000256" key="2">
    <source>
        <dbReference type="ARBA" id="ARBA00034247"/>
    </source>
</evidence>
<evidence type="ECO:0000256" key="1">
    <source>
        <dbReference type="ARBA" id="ARBA00012528"/>
    </source>
</evidence>
<dbReference type="CDD" id="cd01949">
    <property type="entry name" value="GGDEF"/>
    <property type="match status" value="1"/>
</dbReference>
<evidence type="ECO:0000313" key="5">
    <source>
        <dbReference type="EMBL" id="GAL19743.1"/>
    </source>
</evidence>